<dbReference type="SUPFAM" id="SSF64484">
    <property type="entry name" value="beta and beta-prime subunits of DNA dependent RNA-polymerase"/>
    <property type="match status" value="2"/>
</dbReference>
<evidence type="ECO:0000256" key="9">
    <source>
        <dbReference type="RuleBase" id="RU000434"/>
    </source>
</evidence>
<evidence type="ECO:0000259" key="11">
    <source>
        <dbReference type="SMART" id="SM00663"/>
    </source>
</evidence>
<comment type="similarity">
    <text evidence="3">In the C-terminal section; belongs to the RNA polymerase beta' chain family.</text>
</comment>
<protein>
    <recommendedName>
        <fullName evidence="10">DNA-directed RNA polymerase subunit beta</fullName>
        <ecNumber evidence="10">2.7.7.6</ecNumber>
    </recommendedName>
</protein>
<evidence type="ECO:0000256" key="5">
    <source>
        <dbReference type="ARBA" id="ARBA00022679"/>
    </source>
</evidence>
<sequence>MEQTDFGQIEIYNTLFENIDEKTIKYSPIECIEKKLSYCCIYNDRELPIMVGSRGDADKNPLKIKGYFIIDGICKSVNNIKMREKISFSKDRSYLKDGSRIDIKNMFQYTISNKNKSRKWRLPINWKDILKYTKYKNELESHLSLIFKLTKSDKVIKNEIDLITICYMFECWLGLREEPPQPWRLITAGELIYDIINKKEDVISCFRNNLWSVKYIKNVNTVSEDMKHYNLIGDIESIRRITIPTQRENTNMNNRMINKNDKYKICPVQTSDGSLCGTVMYLCNNAKITSKLYGHVKREDGDIHTFINSEYIGKTSYNFINKLKERGDSVFIIDMLCYIFNLYGRIIEGDLTSYTASLIPYKNNNPPIRSMFTCSMMKQAITNDNRLNINLINNTKTLICGDLGHTINIAIMPWYGFNIEDSIVINKSTSIKFRSRKCTIYRENNCKIISKYVKLNSIISKGQILYKTYNPKEVKTINIVYSEVEGIVEELIHRDNYFKLVIIKIRDLEVGDKMTSRHGQKGIVSLIEKDENMPYYFENGVRKYVDLIINPHAFPSRMTMGQIKEMGNNEHTVYINNIKVKNNIIVGKCLYMALRHQVDDKIQYRNSGNLDIITKQPVSGKKNIGGIRFGQMERDILIGLGAWDTLKELWSIDKITIYVCPKTGKINTNCCKEERSSHQYFKICLAYLRALGYDILLNNDKYSIIKFNCRELKKTSTLKFGDLDPLDLRLYRGKVVLPLCLRSNRLNNLYVKNPTKEKEIEKEIKRLLKSKDGAFHRLVEGHRIDKCLRSVIIPNPKLPIDTIEIPLGANIGTSYGILNRQPSLNVDSIKLVKLVQGRNKTIAFNPLLCKSFNADFDGDEMNVYGVNEIEDLKNKINLKPSKTQDYILGDLKEVTLNGLTANKKGLISMVEGKSKGQSFNLEHIYDKIGHISVNKINIGNIENNYLNGLTNDEWYLLCMTTRESAASIGVNTPITGHLESICNQMYI</sequence>
<evidence type="ECO:0000313" key="13">
    <source>
        <dbReference type="EMBL" id="APZ80137.1"/>
    </source>
</evidence>
<dbReference type="Gene3D" id="3.90.1100.10">
    <property type="match status" value="1"/>
</dbReference>
<dbReference type="Pfam" id="PF04565">
    <property type="entry name" value="RNA_pol_Rpb2_3"/>
    <property type="match status" value="1"/>
</dbReference>
<reference evidence="13" key="2">
    <citation type="submission" date="2016-09" db="EMBL/GenBank/DDBJ databases">
        <title>The characteristics of the autonomous linear plasmid pDH6A from Debaryomyces hansenii yeast.</title>
        <authorList>
            <person name="Polomska X."/>
            <person name="Neuveglise C."/>
        </authorList>
    </citation>
    <scope>NUCLEOTIDE SEQUENCE</scope>
    <source>
        <strain evidence="13">7g</strain>
        <plasmid evidence="13">pDH6B</plasmid>
    </source>
</reference>
<dbReference type="InterPro" id="IPR007645">
    <property type="entry name" value="RNA_pol_Rpb2_3"/>
</dbReference>
<dbReference type="PROSITE" id="PS01166">
    <property type="entry name" value="RNA_POL_BETA"/>
    <property type="match status" value="1"/>
</dbReference>
<dbReference type="GO" id="GO:0003899">
    <property type="term" value="F:DNA-directed RNA polymerase activity"/>
    <property type="evidence" value="ECO:0007669"/>
    <property type="project" value="UniProtKB-EC"/>
</dbReference>
<dbReference type="Pfam" id="PF00623">
    <property type="entry name" value="RNA_pol_Rpb1_2"/>
    <property type="match status" value="1"/>
</dbReference>
<evidence type="ECO:0000256" key="2">
    <source>
        <dbReference type="ARBA" id="ARBA00007616"/>
    </source>
</evidence>
<feature type="domain" description="RNA polymerase N-terminal" evidence="11">
    <location>
        <begin position="681"/>
        <end position="894"/>
    </location>
</feature>
<dbReference type="EC" id="2.7.7.6" evidence="10"/>
<evidence type="ECO:0000256" key="4">
    <source>
        <dbReference type="ARBA" id="ARBA00022478"/>
    </source>
</evidence>
<geneLocation type="plasmid" evidence="13">
    <name>pDH6B</name>
</geneLocation>
<dbReference type="InterPro" id="IPR007641">
    <property type="entry name" value="RNA_pol_Rpb2_7"/>
</dbReference>
<dbReference type="InterPro" id="IPR000722">
    <property type="entry name" value="RNA_pol_asu"/>
</dbReference>
<dbReference type="EMBL" id="KX904875">
    <property type="protein sequence ID" value="APZ80128.1"/>
    <property type="molecule type" value="Genomic_DNA"/>
</dbReference>
<keyword evidence="13" id="KW-0614">Plasmid</keyword>
<accession>A0A219YH77</accession>
<dbReference type="InterPro" id="IPR006592">
    <property type="entry name" value="RNA_pol_N"/>
</dbReference>
<comment type="function">
    <text evidence="10">DNA-dependent RNA polymerase catalyzes the transcription of DNA into RNA using the four ribonucleoside triphosphates as substrates.</text>
</comment>
<dbReference type="EMBL" id="KX904876">
    <property type="protein sequence ID" value="APZ80137.1"/>
    <property type="molecule type" value="Genomic_DNA"/>
</dbReference>
<comment type="similarity">
    <text evidence="2">In the N-terminal section; belongs to the RNA polymerase beta chain family.</text>
</comment>
<reference evidence="12" key="1">
    <citation type="submission" date="2016-09" db="EMBL/GenBank/DDBJ databases">
        <title>Characterization of pDH5A/B linear plasmid system from Debaryomyces hansenii yeast.</title>
        <authorList>
            <person name="Polomska X."/>
            <person name="Neuveglise C."/>
        </authorList>
    </citation>
    <scope>NUCLEOTIDE SEQUENCE</scope>
    <source>
        <strain evidence="12">5c</strain>
        <plasmid evidence="12">pDH5B</plasmid>
    </source>
</reference>
<dbReference type="GO" id="GO:0003677">
    <property type="term" value="F:DNA binding"/>
    <property type="evidence" value="ECO:0007669"/>
    <property type="project" value="InterPro"/>
</dbReference>
<evidence type="ECO:0000256" key="8">
    <source>
        <dbReference type="ARBA" id="ARBA00048552"/>
    </source>
</evidence>
<dbReference type="EMBL" id="MF795093">
    <property type="protein sequence ID" value="AUG89708.1"/>
    <property type="molecule type" value="Genomic_DNA"/>
</dbReference>
<dbReference type="SMART" id="SM00663">
    <property type="entry name" value="RPOLA_N"/>
    <property type="match status" value="1"/>
</dbReference>
<geneLocation type="plasmid" evidence="12">
    <name>pDH5B</name>
</geneLocation>
<comment type="catalytic activity">
    <reaction evidence="8 10">
        <text>RNA(n) + a ribonucleoside 5'-triphosphate = RNA(n+1) + diphosphate</text>
        <dbReference type="Rhea" id="RHEA:21248"/>
        <dbReference type="Rhea" id="RHEA-COMP:14527"/>
        <dbReference type="Rhea" id="RHEA-COMP:17342"/>
        <dbReference type="ChEBI" id="CHEBI:33019"/>
        <dbReference type="ChEBI" id="CHEBI:61557"/>
        <dbReference type="ChEBI" id="CHEBI:140395"/>
        <dbReference type="EC" id="2.7.7.6"/>
    </reaction>
</comment>
<reference evidence="14" key="3">
    <citation type="submission" date="2017-08" db="EMBL/GenBank/DDBJ databases">
        <title>Characterization of pDH4A/B/C linear plasmid system of Debaryomyces hansenii yeast.</title>
        <authorList>
            <person name="Polomska X."/>
            <person name="Neuveglise C."/>
        </authorList>
    </citation>
    <scope>NUCLEOTIDE SEQUENCE</scope>
    <source>
        <strain evidence="14">4e</strain>
        <plasmid evidence="14">pDH4C</plasmid>
    </source>
</reference>
<comment type="similarity">
    <text evidence="1 9">Belongs to the RNA polymerase beta chain family.</text>
</comment>
<evidence type="ECO:0000256" key="6">
    <source>
        <dbReference type="ARBA" id="ARBA00022695"/>
    </source>
</evidence>
<dbReference type="Pfam" id="PF04560">
    <property type="entry name" value="RNA_pol_Rpb2_7"/>
    <property type="match status" value="1"/>
</dbReference>
<evidence type="ECO:0000256" key="3">
    <source>
        <dbReference type="ARBA" id="ARBA00009839"/>
    </source>
</evidence>
<keyword evidence="7 10" id="KW-0804">Transcription</keyword>
<evidence type="ECO:0000256" key="1">
    <source>
        <dbReference type="ARBA" id="ARBA00006835"/>
    </source>
</evidence>
<dbReference type="GO" id="GO:0000428">
    <property type="term" value="C:DNA-directed RNA polymerase complex"/>
    <property type="evidence" value="ECO:0007669"/>
    <property type="project" value="UniProtKB-KW"/>
</dbReference>
<organism evidence="13">
    <name type="scientific">Debaryomyces hansenii</name>
    <name type="common">Yeast</name>
    <name type="synonym">Torulaspora hansenii</name>
    <dbReference type="NCBI Taxonomy" id="4959"/>
    <lineage>
        <taxon>Eukaryota</taxon>
        <taxon>Fungi</taxon>
        <taxon>Dikarya</taxon>
        <taxon>Ascomycota</taxon>
        <taxon>Saccharomycotina</taxon>
        <taxon>Pichiomycetes</taxon>
        <taxon>Debaryomycetaceae</taxon>
        <taxon>Debaryomyces</taxon>
    </lineage>
</organism>
<dbReference type="VEuPathDB" id="FungiDB:DEHA2F22902g"/>
<evidence type="ECO:0000313" key="12">
    <source>
        <dbReference type="EMBL" id="APZ80128.1"/>
    </source>
</evidence>
<dbReference type="VEuPathDB" id="FungiDB:DEHA2G07502g"/>
<dbReference type="InterPro" id="IPR007120">
    <property type="entry name" value="DNA-dir_RNAP_su2_dom"/>
</dbReference>
<proteinExistence type="inferred from homology"/>
<dbReference type="GO" id="GO:0006351">
    <property type="term" value="P:DNA-templated transcription"/>
    <property type="evidence" value="ECO:0007669"/>
    <property type="project" value="InterPro"/>
</dbReference>
<name>A0A219YH77_DEBHN</name>
<dbReference type="PANTHER" id="PTHR20856">
    <property type="entry name" value="DNA-DIRECTED RNA POLYMERASE I SUBUNIT 2"/>
    <property type="match status" value="1"/>
</dbReference>
<keyword evidence="4 10" id="KW-0240">DNA-directed RNA polymerase</keyword>
<dbReference type="GO" id="GO:0032549">
    <property type="term" value="F:ribonucleoside binding"/>
    <property type="evidence" value="ECO:0007669"/>
    <property type="project" value="InterPro"/>
</dbReference>
<keyword evidence="6 10" id="KW-0548">Nucleotidyltransferase</keyword>
<dbReference type="InterPro" id="IPR007121">
    <property type="entry name" value="RNA_pol_bsu_CS"/>
</dbReference>
<dbReference type="InterPro" id="IPR037033">
    <property type="entry name" value="DNA-dir_RNAP_su2_hyb_sf"/>
</dbReference>
<dbReference type="InterPro" id="IPR015712">
    <property type="entry name" value="DNA-dir_RNA_pol_su2"/>
</dbReference>
<dbReference type="Gene3D" id="2.40.40.20">
    <property type="match status" value="1"/>
</dbReference>
<dbReference type="Gene3D" id="3.90.1800.10">
    <property type="entry name" value="RNA polymerase alpha subunit dimerisation domain"/>
    <property type="match status" value="1"/>
</dbReference>
<dbReference type="AlphaFoldDB" id="A0A219YH77"/>
<evidence type="ECO:0000313" key="14">
    <source>
        <dbReference type="EMBL" id="AUG89708.1"/>
    </source>
</evidence>
<dbReference type="Gene3D" id="2.40.270.10">
    <property type="entry name" value="DNA-directed RNA polymerase, subunit 2, domain 6"/>
    <property type="match status" value="2"/>
</dbReference>
<evidence type="ECO:0000256" key="10">
    <source>
        <dbReference type="RuleBase" id="RU363031"/>
    </source>
</evidence>
<evidence type="ECO:0000256" key="7">
    <source>
        <dbReference type="ARBA" id="ARBA00023163"/>
    </source>
</evidence>
<geneLocation type="plasmid" evidence="14">
    <name>pDH4C</name>
</geneLocation>
<keyword evidence="5 10" id="KW-0808">Transferase</keyword>
<dbReference type="Pfam" id="PF00562">
    <property type="entry name" value="RNA_pol_Rpb2_6"/>
    <property type="match status" value="3"/>
</dbReference>